<reference evidence="3 4" key="1">
    <citation type="submission" date="2020-02" db="EMBL/GenBank/DDBJ databases">
        <title>Whole-genome analyses of novel actinobacteria.</title>
        <authorList>
            <person name="Sahin N."/>
            <person name="Tatar D."/>
        </authorList>
    </citation>
    <scope>NUCLEOTIDE SEQUENCE [LARGE SCALE GENOMIC DNA]</scope>
    <source>
        <strain evidence="3 4">SB3404</strain>
    </source>
</reference>
<feature type="signal peptide" evidence="1">
    <location>
        <begin position="1"/>
        <end position="29"/>
    </location>
</feature>
<dbReference type="InterPro" id="IPR045556">
    <property type="entry name" value="DUF6351"/>
</dbReference>
<organism evidence="3 4">
    <name type="scientific">Streptomyces boncukensis</name>
    <dbReference type="NCBI Taxonomy" id="2711219"/>
    <lineage>
        <taxon>Bacteria</taxon>
        <taxon>Bacillati</taxon>
        <taxon>Actinomycetota</taxon>
        <taxon>Actinomycetes</taxon>
        <taxon>Kitasatosporales</taxon>
        <taxon>Streptomycetaceae</taxon>
        <taxon>Streptomyces</taxon>
    </lineage>
</organism>
<protein>
    <recommendedName>
        <fullName evidence="2">DUF6351 domain-containing protein</fullName>
    </recommendedName>
</protein>
<evidence type="ECO:0000313" key="4">
    <source>
        <dbReference type="Proteomes" id="UP000477722"/>
    </source>
</evidence>
<keyword evidence="4" id="KW-1185">Reference proteome</keyword>
<feature type="domain" description="DUF6351" evidence="2">
    <location>
        <begin position="59"/>
        <end position="252"/>
    </location>
</feature>
<dbReference type="RefSeq" id="WP_241266358.1">
    <property type="nucleotide sequence ID" value="NZ_JAAKZZ010001052.1"/>
</dbReference>
<proteinExistence type="predicted"/>
<dbReference type="EMBL" id="JAAKZZ010001052">
    <property type="protein sequence ID" value="NGO73992.1"/>
    <property type="molecule type" value="Genomic_DNA"/>
</dbReference>
<feature type="non-terminal residue" evidence="3">
    <location>
        <position position="256"/>
    </location>
</feature>
<dbReference type="Proteomes" id="UP000477722">
    <property type="component" value="Unassembled WGS sequence"/>
</dbReference>
<evidence type="ECO:0000313" key="3">
    <source>
        <dbReference type="EMBL" id="NGO73992.1"/>
    </source>
</evidence>
<sequence>MTRARSTGIALLALVLALIAALMVSSADAGSDAGASGGTGGAGWTEDHPRAGKRKFAVTALSSRPDAVSGGDALLRVTLPGGTPPGSVRIALNGQDVTGAFSAGADGLTGLVTGLRKRANTVVARASSGVTARLRLTNHPAAGPVFSGPHQRPYVCETEHFTLPVLGGTLGEPLDADCSVRTRVDYFYRTTGGAFRPLPGGADAALYPADLAMTTTSTGRKVPFVVRMETGTRNRAVYQTTVLHDPVGEPDPTPLT</sequence>
<comment type="caution">
    <text evidence="3">The sequence shown here is derived from an EMBL/GenBank/DDBJ whole genome shotgun (WGS) entry which is preliminary data.</text>
</comment>
<gene>
    <name evidence="3" type="ORF">G5C65_37885</name>
</gene>
<dbReference type="AlphaFoldDB" id="A0A6G4XA09"/>
<feature type="chain" id="PRO_5026277324" description="DUF6351 domain-containing protein" evidence="1">
    <location>
        <begin position="30"/>
        <end position="256"/>
    </location>
</feature>
<dbReference type="Pfam" id="PF19878">
    <property type="entry name" value="DUF6351"/>
    <property type="match status" value="1"/>
</dbReference>
<name>A0A6G4XA09_9ACTN</name>
<accession>A0A6G4XA09</accession>
<evidence type="ECO:0000256" key="1">
    <source>
        <dbReference type="SAM" id="SignalP"/>
    </source>
</evidence>
<keyword evidence="1" id="KW-0732">Signal</keyword>
<evidence type="ECO:0000259" key="2">
    <source>
        <dbReference type="Pfam" id="PF19878"/>
    </source>
</evidence>